<dbReference type="GO" id="GO:0004788">
    <property type="term" value="F:thiamine diphosphokinase activity"/>
    <property type="evidence" value="ECO:0007669"/>
    <property type="project" value="UniProtKB-UniRule"/>
</dbReference>
<evidence type="ECO:0000313" key="8">
    <source>
        <dbReference type="Proteomes" id="UP000029052"/>
    </source>
</evidence>
<evidence type="ECO:0000259" key="6">
    <source>
        <dbReference type="SMART" id="SM00983"/>
    </source>
</evidence>
<dbReference type="GO" id="GO:0005524">
    <property type="term" value="F:ATP binding"/>
    <property type="evidence" value="ECO:0007669"/>
    <property type="project" value="UniProtKB-KW"/>
</dbReference>
<dbReference type="PANTHER" id="PTHR41299">
    <property type="entry name" value="THIAMINE PYROPHOSPHOKINASE"/>
    <property type="match status" value="1"/>
</dbReference>
<accession>A0A087BC35</accession>
<feature type="domain" description="Thiamin pyrophosphokinase thiamin-binding" evidence="6">
    <location>
        <begin position="151"/>
        <end position="221"/>
    </location>
</feature>
<dbReference type="InterPro" id="IPR036371">
    <property type="entry name" value="TPK_B1-bd_sf"/>
</dbReference>
<evidence type="ECO:0000256" key="3">
    <source>
        <dbReference type="ARBA" id="ARBA00022777"/>
    </source>
</evidence>
<dbReference type="eggNOG" id="COG1564">
    <property type="taxonomic scope" value="Bacteria"/>
</dbReference>
<keyword evidence="4" id="KW-0067">ATP-binding</keyword>
<dbReference type="Proteomes" id="UP000029052">
    <property type="component" value="Unassembled WGS sequence"/>
</dbReference>
<dbReference type="SMART" id="SM00983">
    <property type="entry name" value="TPK_B1_binding"/>
    <property type="match status" value="1"/>
</dbReference>
<protein>
    <recommendedName>
        <fullName evidence="5">Thiamine diphosphokinase</fullName>
        <ecNumber evidence="5">2.7.6.2</ecNumber>
    </recommendedName>
</protein>
<dbReference type="EC" id="2.7.6.2" evidence="5"/>
<evidence type="ECO:0000256" key="5">
    <source>
        <dbReference type="NCBIfam" id="TIGR01378"/>
    </source>
</evidence>
<keyword evidence="3 7" id="KW-0418">Kinase</keyword>
<name>A0A087BC35_9BIFI</name>
<dbReference type="InterPro" id="IPR036759">
    <property type="entry name" value="TPK_catalytic_sf"/>
</dbReference>
<dbReference type="InterPro" id="IPR007371">
    <property type="entry name" value="TPK_catalytic"/>
</dbReference>
<sequence>MSETHNGTRAGTLEIMENNRCVIFAAGEYYAAPLLPDDRALIIAADGGLDHAAEAGITPDYIVGDFDSAARHPHHSDRTIVLPPEKDDPDLLSALKLGWAHGAREFHIYGALGGRIDHTIATLQLTALVCEHGGAAYVYGDGLTVTAVCDGALHFAAQTFTDGPKYVSAFAHNDTARGVNEHGLKYELVDATMDNTHVNGVSNELISGSEASISVEHGTLLVTFPAGTPTPSRTLFHEFSGDLGPLSTAVSSALVSPRQ</sequence>
<evidence type="ECO:0000256" key="2">
    <source>
        <dbReference type="ARBA" id="ARBA00022741"/>
    </source>
</evidence>
<reference evidence="7 8" key="1">
    <citation type="submission" date="2014-03" db="EMBL/GenBank/DDBJ databases">
        <title>Genomics of Bifidobacteria.</title>
        <authorList>
            <person name="Ventura M."/>
            <person name="Milani C."/>
            <person name="Lugli G.A."/>
        </authorList>
    </citation>
    <scope>NUCLEOTIDE SEQUENCE [LARGE SCALE GENOMIC DNA]</scope>
    <source>
        <strain evidence="7 8">LMG 11591</strain>
    </source>
</reference>
<dbReference type="STRING" id="1692.BMAGN_0453"/>
<evidence type="ECO:0000256" key="4">
    <source>
        <dbReference type="ARBA" id="ARBA00022840"/>
    </source>
</evidence>
<evidence type="ECO:0000256" key="1">
    <source>
        <dbReference type="ARBA" id="ARBA00022679"/>
    </source>
</evidence>
<dbReference type="PANTHER" id="PTHR41299:SF1">
    <property type="entry name" value="THIAMINE PYROPHOSPHOKINASE"/>
    <property type="match status" value="1"/>
</dbReference>
<dbReference type="Gene3D" id="3.40.50.10240">
    <property type="entry name" value="Thiamin pyrophosphokinase, catalytic domain"/>
    <property type="match status" value="1"/>
</dbReference>
<dbReference type="EMBL" id="JGZB01000003">
    <property type="protein sequence ID" value="KFI68585.1"/>
    <property type="molecule type" value="Genomic_DNA"/>
</dbReference>
<dbReference type="GO" id="GO:0016301">
    <property type="term" value="F:kinase activity"/>
    <property type="evidence" value="ECO:0007669"/>
    <property type="project" value="UniProtKB-KW"/>
</dbReference>
<dbReference type="AlphaFoldDB" id="A0A087BC35"/>
<gene>
    <name evidence="7" type="ORF">BMAGN_0453</name>
</gene>
<keyword evidence="8" id="KW-1185">Reference proteome</keyword>
<proteinExistence type="predicted"/>
<dbReference type="SUPFAM" id="SSF63862">
    <property type="entry name" value="Thiamin pyrophosphokinase, substrate-binding domain"/>
    <property type="match status" value="1"/>
</dbReference>
<keyword evidence="2" id="KW-0547">Nucleotide-binding</keyword>
<dbReference type="NCBIfam" id="TIGR01378">
    <property type="entry name" value="thi_PPkinase"/>
    <property type="match status" value="1"/>
</dbReference>
<dbReference type="GO" id="GO:0009229">
    <property type="term" value="P:thiamine diphosphate biosynthetic process"/>
    <property type="evidence" value="ECO:0007669"/>
    <property type="project" value="InterPro"/>
</dbReference>
<dbReference type="InterPro" id="IPR007373">
    <property type="entry name" value="Thiamin_PyroPKinase_B1-bd"/>
</dbReference>
<organism evidence="7 8">
    <name type="scientific">Bifidobacterium magnum</name>
    <dbReference type="NCBI Taxonomy" id="1692"/>
    <lineage>
        <taxon>Bacteria</taxon>
        <taxon>Bacillati</taxon>
        <taxon>Actinomycetota</taxon>
        <taxon>Actinomycetes</taxon>
        <taxon>Bifidobacteriales</taxon>
        <taxon>Bifidobacteriaceae</taxon>
        <taxon>Bifidobacterium</taxon>
    </lineage>
</organism>
<dbReference type="SUPFAM" id="SSF63999">
    <property type="entry name" value="Thiamin pyrophosphokinase, catalytic domain"/>
    <property type="match status" value="1"/>
</dbReference>
<dbReference type="Pfam" id="PF04263">
    <property type="entry name" value="TPK_catalytic"/>
    <property type="match status" value="1"/>
</dbReference>
<dbReference type="GO" id="GO:0006772">
    <property type="term" value="P:thiamine metabolic process"/>
    <property type="evidence" value="ECO:0007669"/>
    <property type="project" value="UniProtKB-UniRule"/>
</dbReference>
<dbReference type="InterPro" id="IPR053149">
    <property type="entry name" value="TPK"/>
</dbReference>
<dbReference type="GO" id="GO:0030975">
    <property type="term" value="F:thiamine binding"/>
    <property type="evidence" value="ECO:0007669"/>
    <property type="project" value="InterPro"/>
</dbReference>
<dbReference type="CDD" id="cd07995">
    <property type="entry name" value="TPK"/>
    <property type="match status" value="1"/>
</dbReference>
<dbReference type="InterPro" id="IPR006282">
    <property type="entry name" value="Thi_PPkinase"/>
</dbReference>
<dbReference type="Pfam" id="PF04265">
    <property type="entry name" value="TPK_B1_binding"/>
    <property type="match status" value="1"/>
</dbReference>
<keyword evidence="1" id="KW-0808">Transferase</keyword>
<evidence type="ECO:0000313" key="7">
    <source>
        <dbReference type="EMBL" id="KFI68585.1"/>
    </source>
</evidence>
<comment type="caution">
    <text evidence="7">The sequence shown here is derived from an EMBL/GenBank/DDBJ whole genome shotgun (WGS) entry which is preliminary data.</text>
</comment>